<feature type="signal peptide" evidence="1">
    <location>
        <begin position="1"/>
        <end position="21"/>
    </location>
</feature>
<name>A0A6P2CQF5_9BACT</name>
<dbReference type="RefSeq" id="WP_162666136.1">
    <property type="nucleotide sequence ID" value="NZ_LR593886.1"/>
</dbReference>
<evidence type="ECO:0000256" key="1">
    <source>
        <dbReference type="SAM" id="SignalP"/>
    </source>
</evidence>
<dbReference type="AlphaFoldDB" id="A0A6P2CQF5"/>
<gene>
    <name evidence="4" type="ORF">SOIL9_66250</name>
</gene>
<dbReference type="PANTHER" id="PTHR35889">
    <property type="entry name" value="CYCLOINULO-OLIGOSACCHARIDE FRUCTANOTRANSFERASE-RELATED"/>
    <property type="match status" value="1"/>
</dbReference>
<evidence type="ECO:0000259" key="2">
    <source>
        <dbReference type="Pfam" id="PF07583"/>
    </source>
</evidence>
<feature type="domain" description="DUF1553" evidence="3">
    <location>
        <begin position="276"/>
        <end position="396"/>
    </location>
</feature>
<organism evidence="4 5">
    <name type="scientific">Gemmata massiliana</name>
    <dbReference type="NCBI Taxonomy" id="1210884"/>
    <lineage>
        <taxon>Bacteria</taxon>
        <taxon>Pseudomonadati</taxon>
        <taxon>Planctomycetota</taxon>
        <taxon>Planctomycetia</taxon>
        <taxon>Gemmatales</taxon>
        <taxon>Gemmataceae</taxon>
        <taxon>Gemmata</taxon>
    </lineage>
</organism>
<dbReference type="Pfam" id="PF07583">
    <property type="entry name" value="PSCyt2"/>
    <property type="match status" value="1"/>
</dbReference>
<sequence length="527" mass="57201">MIRFALTLFATALGISGATGAAPDPTQLAAQIDARIDAKLSAHGVKPAAPASDAEFLRRASLDIVGRVPTVAEARAFLDDKSADKRTKLIDKLLASPSAINHAAAVWRLAFVPQSAVNPRVQFLNISLEAWIRARLRAGRKADELVRDLLTAPLDYLDREADGRPRPVPGPSALAFYQANDLKAETVASSAARVLLGVKIECAQCHNHPFDKWTQQQFWETAAFFAPVPPQGPEEKVIPATQLLLRKTIPVNDTKAEATPKFIDGANPDWKGVTDTRQRFAEWATAKKNPFFARATANRIWAQFFGIGIVDPVDDFNPENPPSHPELLDDLAAALVATDFDTSVLVKAIGRSAAYQRSSKGTAKAQNDPRLFARMNVKGLSPEQLFDSLAQATGYREEIPAASRVAFGVTAESPRGQFLAKFAGGGQRTDAQTSILQALALMNGTWLARQTDPEKGETLVAVASAPFLTDAERIEVLFLATYARRPTAAESEKFLGHLTRDGDAGRKAQLADILWALVNSQEFLLNH</sequence>
<dbReference type="EMBL" id="LR593886">
    <property type="protein sequence ID" value="VTR91089.1"/>
    <property type="molecule type" value="Genomic_DNA"/>
</dbReference>
<dbReference type="PANTHER" id="PTHR35889:SF3">
    <property type="entry name" value="F-BOX DOMAIN-CONTAINING PROTEIN"/>
    <property type="match status" value="1"/>
</dbReference>
<dbReference type="InterPro" id="IPR011444">
    <property type="entry name" value="DUF1549"/>
</dbReference>
<evidence type="ECO:0000313" key="5">
    <source>
        <dbReference type="Proteomes" id="UP000464178"/>
    </source>
</evidence>
<dbReference type="KEGG" id="gms:SOIL9_66250"/>
<feature type="chain" id="PRO_5026793292" description="Cytochrome c domain-containing protein" evidence="1">
    <location>
        <begin position="22"/>
        <end position="527"/>
    </location>
</feature>
<dbReference type="InterPro" id="IPR022655">
    <property type="entry name" value="DUF1553"/>
</dbReference>
<evidence type="ECO:0000313" key="4">
    <source>
        <dbReference type="EMBL" id="VTR91089.1"/>
    </source>
</evidence>
<keyword evidence="5" id="KW-1185">Reference proteome</keyword>
<evidence type="ECO:0008006" key="6">
    <source>
        <dbReference type="Google" id="ProtNLM"/>
    </source>
</evidence>
<reference evidence="4 5" key="1">
    <citation type="submission" date="2019-05" db="EMBL/GenBank/DDBJ databases">
        <authorList>
            <consortium name="Science for Life Laboratories"/>
        </authorList>
    </citation>
    <scope>NUCLEOTIDE SEQUENCE [LARGE SCALE GENOMIC DNA]</scope>
    <source>
        <strain evidence="4">Soil9</strain>
    </source>
</reference>
<protein>
    <recommendedName>
        <fullName evidence="6">Cytochrome c domain-containing protein</fullName>
    </recommendedName>
</protein>
<dbReference type="Proteomes" id="UP000464178">
    <property type="component" value="Chromosome"/>
</dbReference>
<feature type="domain" description="DUF1549" evidence="2">
    <location>
        <begin position="31"/>
        <end position="228"/>
    </location>
</feature>
<evidence type="ECO:0000259" key="3">
    <source>
        <dbReference type="Pfam" id="PF07587"/>
    </source>
</evidence>
<accession>A0A6P2CQF5</accession>
<proteinExistence type="predicted"/>
<dbReference type="Pfam" id="PF07587">
    <property type="entry name" value="PSD1"/>
    <property type="match status" value="1"/>
</dbReference>
<keyword evidence="1" id="KW-0732">Signal</keyword>